<evidence type="ECO:0000313" key="1">
    <source>
        <dbReference type="EMBL" id="MED6167937.1"/>
    </source>
</evidence>
<sequence>MYLTATSRRRPQVQSVPVTCRHLLTISLSVRRIPDARDSSSPRSEGCRHHKSRRCISCAAVPSMEEKQRIFPI</sequence>
<proteinExistence type="predicted"/>
<name>A0ABU6V4W1_9FABA</name>
<protein>
    <submittedName>
        <fullName evidence="1">Uncharacterized protein</fullName>
    </submittedName>
</protein>
<comment type="caution">
    <text evidence="1">The sequence shown here is derived from an EMBL/GenBank/DDBJ whole genome shotgun (WGS) entry which is preliminary data.</text>
</comment>
<accession>A0ABU6V4W1</accession>
<dbReference type="Proteomes" id="UP001341840">
    <property type="component" value="Unassembled WGS sequence"/>
</dbReference>
<keyword evidence="2" id="KW-1185">Reference proteome</keyword>
<evidence type="ECO:0000313" key="2">
    <source>
        <dbReference type="Proteomes" id="UP001341840"/>
    </source>
</evidence>
<gene>
    <name evidence="1" type="ORF">PIB30_007250</name>
</gene>
<dbReference type="EMBL" id="JASCZI010151050">
    <property type="protein sequence ID" value="MED6167937.1"/>
    <property type="molecule type" value="Genomic_DNA"/>
</dbReference>
<organism evidence="1 2">
    <name type="scientific">Stylosanthes scabra</name>
    <dbReference type="NCBI Taxonomy" id="79078"/>
    <lineage>
        <taxon>Eukaryota</taxon>
        <taxon>Viridiplantae</taxon>
        <taxon>Streptophyta</taxon>
        <taxon>Embryophyta</taxon>
        <taxon>Tracheophyta</taxon>
        <taxon>Spermatophyta</taxon>
        <taxon>Magnoliopsida</taxon>
        <taxon>eudicotyledons</taxon>
        <taxon>Gunneridae</taxon>
        <taxon>Pentapetalae</taxon>
        <taxon>rosids</taxon>
        <taxon>fabids</taxon>
        <taxon>Fabales</taxon>
        <taxon>Fabaceae</taxon>
        <taxon>Papilionoideae</taxon>
        <taxon>50 kb inversion clade</taxon>
        <taxon>dalbergioids sensu lato</taxon>
        <taxon>Dalbergieae</taxon>
        <taxon>Pterocarpus clade</taxon>
        <taxon>Stylosanthes</taxon>
    </lineage>
</organism>
<reference evidence="1 2" key="1">
    <citation type="journal article" date="2023" name="Plants (Basel)">
        <title>Bridging the Gap: Combining Genomics and Transcriptomics Approaches to Understand Stylosanthes scabra, an Orphan Legume from the Brazilian Caatinga.</title>
        <authorList>
            <person name="Ferreira-Neto J.R.C."/>
            <person name="da Silva M.D."/>
            <person name="Binneck E."/>
            <person name="de Melo N.F."/>
            <person name="da Silva R.H."/>
            <person name="de Melo A.L.T.M."/>
            <person name="Pandolfi V."/>
            <person name="Bustamante F.O."/>
            <person name="Brasileiro-Vidal A.C."/>
            <person name="Benko-Iseppon A.M."/>
        </authorList>
    </citation>
    <scope>NUCLEOTIDE SEQUENCE [LARGE SCALE GENOMIC DNA]</scope>
    <source>
        <tissue evidence="1">Leaves</tissue>
    </source>
</reference>